<feature type="compositionally biased region" description="Low complexity" evidence="1">
    <location>
        <begin position="411"/>
        <end position="427"/>
    </location>
</feature>
<dbReference type="KEGG" id="hro:HELRODRAFT_165596"/>
<feature type="region of interest" description="Disordered" evidence="1">
    <location>
        <begin position="1"/>
        <end position="28"/>
    </location>
</feature>
<accession>T1EX21</accession>
<dbReference type="EMBL" id="AMQM01002104">
    <property type="status" value="NOT_ANNOTATED_CDS"/>
    <property type="molecule type" value="Genomic_DNA"/>
</dbReference>
<dbReference type="EMBL" id="KB097700">
    <property type="protein sequence ID" value="ESN91543.1"/>
    <property type="molecule type" value="Genomic_DNA"/>
</dbReference>
<sequence length="724" mass="82981">MFDNNNNNNNSSSDIPITTNNDDNNEETHHNYFYSNNIKTNNNTLIHYKDFLPWSPANDNFLKSNSHSDNNFISNNGANLAINVCDSLWEKSENFTKIVERASDWLAKSDGAIQLKSCETITWMTDDEKKMVDTGSGMALVGSRSLEEGKSTYFARGLRLWYSCSSEINSSTAITIPTNTNNNNINNNNNMKIKTNKRQQQQQQQQQQRHVTLYHTDVIPEKFERIQDLVVRMNKKINNKNVKGKIISMETVNVPLRHNHPQCHVTKWSEEVKVDSCQVQILRVYLLKESDKQQTLYAEQPQQLHKLNIGIKDFLPQKTKSGYEPFEMFLKRLNDFLKQDNIENIKTATTAATTDDTTASNTTTTTTAANTSGDDNVLIIVCNLQSLLVQKIQDPRNESGPISYFTIPGISNSNNDENQQQPQQQSNSNHVTYTLNHVSNNNNNAFINSINMDDNDFRSRSVEIFRILRLYYFTEKQSKKSSKSQNASNKKSKKAAKTSIADGQIGKIRTIKVQYPFDSVTYESFIPEMVHHSDVIICIGDCQVNQGDGDTVDGVSKSCKCFGGSFETIDVLMKRIADFLRVYAHEVVSVETVINPMSLYYPEYQHQQQTRQQQQHQQQQQQLYLYTIRLYLTQQQQQMNNISDQQDKENLTLLPKQQPQTSTVDQQQEKEQLLQQQQQQQQQGAIFLGNVVTRQFKYRWLALAISAFTCMAVIVTVSVVYSNR</sequence>
<name>T1EX21_HELRO</name>
<organism evidence="4 5">
    <name type="scientific">Helobdella robusta</name>
    <name type="common">Californian leech</name>
    <dbReference type="NCBI Taxonomy" id="6412"/>
    <lineage>
        <taxon>Eukaryota</taxon>
        <taxon>Metazoa</taxon>
        <taxon>Spiralia</taxon>
        <taxon>Lophotrochozoa</taxon>
        <taxon>Annelida</taxon>
        <taxon>Clitellata</taxon>
        <taxon>Hirudinea</taxon>
        <taxon>Rhynchobdellida</taxon>
        <taxon>Glossiphoniidae</taxon>
        <taxon>Helobdella</taxon>
    </lineage>
</organism>
<dbReference type="PANTHER" id="PTHR24330:SF19">
    <property type="entry name" value="MEDIATOR OF RNA POLYMERASE II TRANSCRIPTION SUBUNIT 29"/>
    <property type="match status" value="1"/>
</dbReference>
<keyword evidence="2" id="KW-1133">Transmembrane helix</keyword>
<dbReference type="GO" id="GO:0043565">
    <property type="term" value="F:sequence-specific DNA binding"/>
    <property type="evidence" value="ECO:0000318"/>
    <property type="project" value="GO_Central"/>
</dbReference>
<dbReference type="GeneID" id="20201121"/>
<keyword evidence="2" id="KW-0472">Membrane</keyword>
<reference evidence="4" key="3">
    <citation type="submission" date="2015-06" db="UniProtKB">
        <authorList>
            <consortium name="EnsemblMetazoa"/>
        </authorList>
    </citation>
    <scope>IDENTIFICATION</scope>
</reference>
<proteinExistence type="predicted"/>
<dbReference type="Proteomes" id="UP000015101">
    <property type="component" value="Unassembled WGS sequence"/>
</dbReference>
<reference evidence="3 5" key="2">
    <citation type="journal article" date="2013" name="Nature">
        <title>Insights into bilaterian evolution from three spiralian genomes.</title>
        <authorList>
            <person name="Simakov O."/>
            <person name="Marletaz F."/>
            <person name="Cho S.J."/>
            <person name="Edsinger-Gonzales E."/>
            <person name="Havlak P."/>
            <person name="Hellsten U."/>
            <person name="Kuo D.H."/>
            <person name="Larsson T."/>
            <person name="Lv J."/>
            <person name="Arendt D."/>
            <person name="Savage R."/>
            <person name="Osoegawa K."/>
            <person name="de Jong P."/>
            <person name="Grimwood J."/>
            <person name="Chapman J.A."/>
            <person name="Shapiro H."/>
            <person name="Aerts A."/>
            <person name="Otillar R.P."/>
            <person name="Terry A.Y."/>
            <person name="Boore J.L."/>
            <person name="Grigoriev I.V."/>
            <person name="Lindberg D.R."/>
            <person name="Seaver E.C."/>
            <person name="Weisblat D.A."/>
            <person name="Putnam N.H."/>
            <person name="Rokhsar D.S."/>
        </authorList>
    </citation>
    <scope>NUCLEOTIDE SEQUENCE</scope>
</reference>
<dbReference type="AlphaFoldDB" id="T1EX21"/>
<feature type="transmembrane region" description="Helical" evidence="2">
    <location>
        <begin position="700"/>
        <end position="721"/>
    </location>
</feature>
<feature type="region of interest" description="Disordered" evidence="1">
    <location>
        <begin position="403"/>
        <end position="427"/>
    </location>
</feature>
<dbReference type="GO" id="GO:0010468">
    <property type="term" value="P:regulation of gene expression"/>
    <property type="evidence" value="ECO:0000318"/>
    <property type="project" value="GO_Central"/>
</dbReference>
<dbReference type="GO" id="GO:0005634">
    <property type="term" value="C:nucleus"/>
    <property type="evidence" value="ECO:0000318"/>
    <property type="project" value="GO_Central"/>
</dbReference>
<evidence type="ECO:0000313" key="3">
    <source>
        <dbReference type="EMBL" id="ESN91543.1"/>
    </source>
</evidence>
<feature type="compositionally biased region" description="Low complexity" evidence="1">
    <location>
        <begin position="1"/>
        <end position="22"/>
    </location>
</feature>
<keyword evidence="2" id="KW-0812">Transmembrane</keyword>
<evidence type="ECO:0000313" key="4">
    <source>
        <dbReference type="EnsemblMetazoa" id="HelroP165596"/>
    </source>
</evidence>
<dbReference type="InterPro" id="IPR052145">
    <property type="entry name" value="Mediator/Homeobox_domain"/>
</dbReference>
<dbReference type="RefSeq" id="XP_009030382.1">
    <property type="nucleotide sequence ID" value="XM_009032134.1"/>
</dbReference>
<protein>
    <submittedName>
        <fullName evidence="3 4">Uncharacterized protein</fullName>
    </submittedName>
</protein>
<dbReference type="HOGENOM" id="CLU_463282_0_0_1"/>
<dbReference type="InParanoid" id="T1EX21"/>
<dbReference type="EnsemblMetazoa" id="HelroT165596">
    <property type="protein sequence ID" value="HelroP165596"/>
    <property type="gene ID" value="HelroG165596"/>
</dbReference>
<keyword evidence="5" id="KW-1185">Reference proteome</keyword>
<evidence type="ECO:0000256" key="1">
    <source>
        <dbReference type="SAM" id="MobiDB-lite"/>
    </source>
</evidence>
<reference evidence="5" key="1">
    <citation type="submission" date="2012-12" db="EMBL/GenBank/DDBJ databases">
        <authorList>
            <person name="Hellsten U."/>
            <person name="Grimwood J."/>
            <person name="Chapman J.A."/>
            <person name="Shapiro H."/>
            <person name="Aerts A."/>
            <person name="Otillar R.P."/>
            <person name="Terry A.Y."/>
            <person name="Boore J.L."/>
            <person name="Simakov O."/>
            <person name="Marletaz F."/>
            <person name="Cho S.-J."/>
            <person name="Edsinger-Gonzales E."/>
            <person name="Havlak P."/>
            <person name="Kuo D.-H."/>
            <person name="Larsson T."/>
            <person name="Lv J."/>
            <person name="Arendt D."/>
            <person name="Savage R."/>
            <person name="Osoegawa K."/>
            <person name="de Jong P."/>
            <person name="Lindberg D.R."/>
            <person name="Seaver E.C."/>
            <person name="Weisblat D.A."/>
            <person name="Putnam N.H."/>
            <person name="Grigoriev I.V."/>
            <person name="Rokhsar D.S."/>
        </authorList>
    </citation>
    <scope>NUCLEOTIDE SEQUENCE</scope>
</reference>
<evidence type="ECO:0000256" key="2">
    <source>
        <dbReference type="SAM" id="Phobius"/>
    </source>
</evidence>
<dbReference type="PANTHER" id="PTHR24330">
    <property type="entry name" value="HOMEOBOX PROTEIN BARH-LIKE"/>
    <property type="match status" value="1"/>
</dbReference>
<dbReference type="CTD" id="20201121"/>
<evidence type="ECO:0000313" key="5">
    <source>
        <dbReference type="Proteomes" id="UP000015101"/>
    </source>
</evidence>
<gene>
    <name evidence="4" type="primary">20201121</name>
    <name evidence="3" type="ORF">HELRODRAFT_165596</name>
</gene>